<dbReference type="eggNOG" id="COG2956">
    <property type="taxonomic scope" value="Bacteria"/>
</dbReference>
<dbReference type="InterPro" id="IPR051012">
    <property type="entry name" value="CellSynth/LPSAsmb/PSIAsmb"/>
</dbReference>
<evidence type="ECO:0000313" key="4">
    <source>
        <dbReference type="Proteomes" id="UP000001353"/>
    </source>
</evidence>
<dbReference type="PANTHER" id="PTHR45586">
    <property type="entry name" value="TPR REPEAT-CONTAINING PROTEIN PA4667"/>
    <property type="match status" value="1"/>
</dbReference>
<dbReference type="InterPro" id="IPR011990">
    <property type="entry name" value="TPR-like_helical_dom_sf"/>
</dbReference>
<keyword evidence="2" id="KW-0802">TPR repeat</keyword>
<dbReference type="Proteomes" id="UP000001353">
    <property type="component" value="Plasmid pRLO149_63"/>
</dbReference>
<dbReference type="SUPFAM" id="SSF48452">
    <property type="entry name" value="TPR-like"/>
    <property type="match status" value="4"/>
</dbReference>
<keyword evidence="4" id="KW-1185">Reference proteome</keyword>
<organism evidence="3 4">
    <name type="scientific">Roseobacter litoralis (strain ATCC 49566 / DSM 6996 / JCM 21268 / NBRC 15278 / OCh 149)</name>
    <dbReference type="NCBI Taxonomy" id="391595"/>
    <lineage>
        <taxon>Bacteria</taxon>
        <taxon>Pseudomonadati</taxon>
        <taxon>Pseudomonadota</taxon>
        <taxon>Alphaproteobacteria</taxon>
        <taxon>Rhodobacterales</taxon>
        <taxon>Roseobacteraceae</taxon>
        <taxon>Roseobacter</taxon>
    </lineage>
</organism>
<evidence type="ECO:0000256" key="2">
    <source>
        <dbReference type="ARBA" id="ARBA00022803"/>
    </source>
</evidence>
<dbReference type="KEGG" id="rli:RLO149_p630600"/>
<dbReference type="PROSITE" id="PS51257">
    <property type="entry name" value="PROKAR_LIPOPROTEIN"/>
    <property type="match status" value="1"/>
</dbReference>
<dbReference type="Pfam" id="PF14559">
    <property type="entry name" value="TPR_19"/>
    <property type="match status" value="1"/>
</dbReference>
<dbReference type="Gene3D" id="1.25.40.10">
    <property type="entry name" value="Tetratricopeptide repeat domain"/>
    <property type="match status" value="4"/>
</dbReference>
<accession>F7ZMN0</accession>
<evidence type="ECO:0000313" key="3">
    <source>
        <dbReference type="EMBL" id="AEI96567.1"/>
    </source>
</evidence>
<dbReference type="Pfam" id="PF13432">
    <property type="entry name" value="TPR_16"/>
    <property type="match status" value="1"/>
</dbReference>
<dbReference type="HOGENOM" id="CLU_007251_1_0_5"/>
<name>F7ZMN0_ROSLO</name>
<geneLocation type="plasmid" evidence="3 4">
    <name>pRLO149_63</name>
</geneLocation>
<keyword evidence="1" id="KW-0677">Repeat</keyword>
<dbReference type="PANTHER" id="PTHR45586:SF1">
    <property type="entry name" value="LIPOPOLYSACCHARIDE ASSEMBLY PROTEIN B"/>
    <property type="match status" value="1"/>
</dbReference>
<reference evidence="3 4" key="1">
    <citation type="journal article" date="2011" name="BMC Genomics">
        <title>Comparative genome analysis and genome-guided physiological analysis of Roseobacter litoralis.</title>
        <authorList>
            <person name="Kalhoefer D."/>
            <person name="Thole S."/>
            <person name="Voget S."/>
            <person name="Lehmann R."/>
            <person name="Liesegang H."/>
            <person name="Wollher A."/>
            <person name="Daniel R."/>
            <person name="Simon M."/>
            <person name="Brinkhoff T."/>
        </authorList>
    </citation>
    <scope>NUCLEOTIDE SEQUENCE [LARGE SCALE GENOMIC DNA]</scope>
    <source>
        <strain evidence="4">ATCC 49566 / DSM 6996 / JCM 21268 / NBRC 15278 / OCh 149</strain>
    </source>
</reference>
<dbReference type="eggNOG" id="COG0457">
    <property type="taxonomic scope" value="Bacteria"/>
</dbReference>
<proteinExistence type="predicted"/>
<dbReference type="EMBL" id="CP002626">
    <property type="protein sequence ID" value="AEI96567.1"/>
    <property type="molecule type" value="Genomic_DNA"/>
</dbReference>
<keyword evidence="3" id="KW-0614">Plasmid</keyword>
<protein>
    <submittedName>
        <fullName evidence="3">Uncharacterized protein</fullName>
    </submittedName>
</protein>
<sequence>MRRAGLFKSVPIILVIAMALSACKSSEERAEEYYQSGLKLIESGDYERGMVELRNVFEFDGSHREARSLLATTLLEQENNIHGAYGQFLRLAEQYPDDAETRILLSEMAFNGANWEELERHGTRAVELAPDDTRAKAIAIALAYRTASLANDDPARREQARAAQDLLGALPDNVMLRKLVLDALLLNGDMTQALIELDWLLEREPENMLYWRQRLNILSQNDDMEGIETQLLGMVERFPEDVETKQMLLRFYLSREENDKAEAFLRQLADRAAPDDNAPLADLVNYLLQTQGPEAALAELDAAIVEEEDPVPFQTIRAGIIFAQGETTEAIMELEGVLEGAEPSEQTNDIKVALASMMLSTGNEVGARAQVEEVLVADEGHPAALKMQASWQIRADEAEAAINNLRLAQDRAPEDAQTMSLMAEAYARSGRPELSQDFLALAVEASGNAPAESLRYAQLLIEQERYLPAEDTLLPALRLAPRNVDLLAALGNLYLRMEDMGRTEQVVNTLRGIETPAAQQASTRLEAQLISVRNGVEDAISYIEGIASSDDATLNSQVELLRVRLGTGDVDGALLLAEELNAENPDNLALRAIAASVEAAAGNPEGAAAIYREVVTAEPQAANVWLELARVTQRLEGDTSASAIVDEALAAAPDNGNLLWASASYKERAGDIDGAIEIYESLYARDSSSVIVANNLASMLTTYRTDEASLDRAWAVARRFRDTEIPALQDTFGWILHRRGESEEALPYLEGAAQGLPNDPLVQYHLGKAYEALERPEDALAQFRKVVQIAGPGDQREQVIEARNLIAATEN</sequence>
<dbReference type="AlphaFoldDB" id="F7ZMN0"/>
<gene>
    <name evidence="3" type="ordered locus">RLO149_p630600</name>
</gene>
<evidence type="ECO:0000256" key="1">
    <source>
        <dbReference type="ARBA" id="ARBA00022737"/>
    </source>
</evidence>